<protein>
    <submittedName>
        <fullName evidence="8">HAMP domain-containing protein</fullName>
    </submittedName>
</protein>
<comment type="similarity">
    <text evidence="2">Belongs to the methyl-accepting chemotaxis (MCP) protein family.</text>
</comment>
<dbReference type="Pfam" id="PF00015">
    <property type="entry name" value="MCPsignal"/>
    <property type="match status" value="1"/>
</dbReference>
<keyword evidence="5" id="KW-1133">Transmembrane helix</keyword>
<name>A0A842HB44_9BACT</name>
<dbReference type="GO" id="GO:0016020">
    <property type="term" value="C:membrane"/>
    <property type="evidence" value="ECO:0007669"/>
    <property type="project" value="InterPro"/>
</dbReference>
<evidence type="ECO:0000256" key="4">
    <source>
        <dbReference type="SAM" id="MobiDB-lite"/>
    </source>
</evidence>
<feature type="transmembrane region" description="Helical" evidence="5">
    <location>
        <begin position="46"/>
        <end position="68"/>
    </location>
</feature>
<feature type="domain" description="HAMP" evidence="7">
    <location>
        <begin position="435"/>
        <end position="487"/>
    </location>
</feature>
<feature type="region of interest" description="Disordered" evidence="4">
    <location>
        <begin position="125"/>
        <end position="193"/>
    </location>
</feature>
<keyword evidence="1 3" id="KW-0807">Transducer</keyword>
<dbReference type="SMART" id="SM00283">
    <property type="entry name" value="MA"/>
    <property type="match status" value="1"/>
</dbReference>
<keyword evidence="5" id="KW-0812">Transmembrane</keyword>
<dbReference type="PANTHER" id="PTHR32089">
    <property type="entry name" value="METHYL-ACCEPTING CHEMOTAXIS PROTEIN MCPB"/>
    <property type="match status" value="1"/>
</dbReference>
<dbReference type="EMBL" id="JACHVB010000014">
    <property type="protein sequence ID" value="MBC2593642.1"/>
    <property type="molecule type" value="Genomic_DNA"/>
</dbReference>
<dbReference type="PROSITE" id="PS50885">
    <property type="entry name" value="HAMP"/>
    <property type="match status" value="1"/>
</dbReference>
<dbReference type="AlphaFoldDB" id="A0A842HB44"/>
<dbReference type="SMART" id="SM00304">
    <property type="entry name" value="HAMP"/>
    <property type="match status" value="1"/>
</dbReference>
<dbReference type="Gene3D" id="1.10.287.950">
    <property type="entry name" value="Methyl-accepting chemotaxis protein"/>
    <property type="match status" value="1"/>
</dbReference>
<feature type="region of interest" description="Disordered" evidence="4">
    <location>
        <begin position="1"/>
        <end position="39"/>
    </location>
</feature>
<evidence type="ECO:0000259" key="6">
    <source>
        <dbReference type="PROSITE" id="PS50111"/>
    </source>
</evidence>
<dbReference type="RefSeq" id="WP_185674645.1">
    <property type="nucleotide sequence ID" value="NZ_JACHVB010000014.1"/>
</dbReference>
<evidence type="ECO:0000256" key="1">
    <source>
        <dbReference type="ARBA" id="ARBA00023224"/>
    </source>
</evidence>
<feature type="transmembrane region" description="Helical" evidence="5">
    <location>
        <begin position="414"/>
        <end position="433"/>
    </location>
</feature>
<dbReference type="PROSITE" id="PS50111">
    <property type="entry name" value="CHEMOTAXIS_TRANSDUC_2"/>
    <property type="match status" value="1"/>
</dbReference>
<evidence type="ECO:0000256" key="2">
    <source>
        <dbReference type="ARBA" id="ARBA00029447"/>
    </source>
</evidence>
<proteinExistence type="inferred from homology"/>
<evidence type="ECO:0000259" key="7">
    <source>
        <dbReference type="PROSITE" id="PS50885"/>
    </source>
</evidence>
<accession>A0A842HB44</accession>
<comment type="caution">
    <text evidence="8">The sequence shown here is derived from an EMBL/GenBank/DDBJ whole genome shotgun (WGS) entry which is preliminary data.</text>
</comment>
<feature type="domain" description="Methyl-accepting transducer" evidence="6">
    <location>
        <begin position="492"/>
        <end position="728"/>
    </location>
</feature>
<keyword evidence="5" id="KW-0472">Membrane</keyword>
<feature type="compositionally biased region" description="Pro residues" evidence="4">
    <location>
        <begin position="178"/>
        <end position="190"/>
    </location>
</feature>
<evidence type="ECO:0000313" key="9">
    <source>
        <dbReference type="Proteomes" id="UP000546464"/>
    </source>
</evidence>
<gene>
    <name evidence="8" type="ORF">H5P28_05140</name>
</gene>
<dbReference type="GO" id="GO:0007165">
    <property type="term" value="P:signal transduction"/>
    <property type="evidence" value="ECO:0007669"/>
    <property type="project" value="UniProtKB-KW"/>
</dbReference>
<keyword evidence="9" id="KW-1185">Reference proteome</keyword>
<reference evidence="8 9" key="1">
    <citation type="submission" date="2020-07" db="EMBL/GenBank/DDBJ databases">
        <authorList>
            <person name="Feng X."/>
        </authorList>
    </citation>
    <scope>NUCLEOTIDE SEQUENCE [LARGE SCALE GENOMIC DNA]</scope>
    <source>
        <strain evidence="8 9">JCM31066</strain>
    </source>
</reference>
<dbReference type="Pfam" id="PF00672">
    <property type="entry name" value="HAMP"/>
    <property type="match status" value="1"/>
</dbReference>
<evidence type="ECO:0000256" key="3">
    <source>
        <dbReference type="PROSITE-ProRule" id="PRU00284"/>
    </source>
</evidence>
<organism evidence="8 9">
    <name type="scientific">Ruficoccus amylovorans</name>
    <dbReference type="NCBI Taxonomy" id="1804625"/>
    <lineage>
        <taxon>Bacteria</taxon>
        <taxon>Pseudomonadati</taxon>
        <taxon>Verrucomicrobiota</taxon>
        <taxon>Opitutia</taxon>
        <taxon>Puniceicoccales</taxon>
        <taxon>Cerasicoccaceae</taxon>
        <taxon>Ruficoccus</taxon>
    </lineage>
</organism>
<feature type="compositionally biased region" description="Low complexity" evidence="4">
    <location>
        <begin position="126"/>
        <end position="174"/>
    </location>
</feature>
<dbReference type="SUPFAM" id="SSF58104">
    <property type="entry name" value="Methyl-accepting chemotaxis protein (MCP) signaling domain"/>
    <property type="match status" value="1"/>
</dbReference>
<evidence type="ECO:0000256" key="5">
    <source>
        <dbReference type="SAM" id="Phobius"/>
    </source>
</evidence>
<dbReference type="InterPro" id="IPR004089">
    <property type="entry name" value="MCPsignal_dom"/>
</dbReference>
<dbReference type="CDD" id="cd06225">
    <property type="entry name" value="HAMP"/>
    <property type="match status" value="1"/>
</dbReference>
<dbReference type="Gene3D" id="3.30.450.20">
    <property type="entry name" value="PAS domain"/>
    <property type="match status" value="1"/>
</dbReference>
<evidence type="ECO:0000313" key="8">
    <source>
        <dbReference type="EMBL" id="MBC2593642.1"/>
    </source>
</evidence>
<dbReference type="InterPro" id="IPR003660">
    <property type="entry name" value="HAMP_dom"/>
</dbReference>
<sequence length="764" mass="82178">MAQADNPFPLGTSGSRSARPTPPGGARTSPQVDETRPERSRIGRRMVAYFLLISLIPLAVVATVTFLLSQKTLLKTETQYLEAIAARQLDSIRTYLYEMQNIASLVAMSPGVWLTLEHDARLSSQAAPDTATATEAAQPAPVNASTASATAESASPAAPTGSSASESPAPDDSAQVPQAPPLLTAPPPHHPGVQAFKQEHQAEMQKLVSKLGFNRLYLVNPQGRIVFSIPQLPEDRLDLLAENNLNSELSDLFKRTERMMSNQAGDFRLDPATGQPALYLSSPVLHEGRFLGIVILAPKNEDIYAAVNNYGGISESGDIILASREGDKILFLNDPRYSSNAAFKFTVPYAPEPGQPLMPVQRAVRGESGGALTTDYRGNEVLAGWNYLPNLRMGLVIKIDKDEVFKPVIRLARISLWMGIATAIIVFIVAFLLSRTITRPILNLTLAANRMAKGDLTTSIDCRAHNEIGQLANSTRTMAASLKSLIGKVKIAGGEISKTAQHISSSTRQQVTTAEQTGVSSVEVNATAREISTTAQELTSTMRKVNEITQQVAVDAEADLDILQQLQHSMGELQSSNSEVSDQLNLIQAKATAISSIVLTMTKVADQTNLLSLNASIEARKAGEAGRGFSVVATEIRRLADQAAVSTLEIESSVKDMLGAVSTGVSSMSAFSRKVESSVEEIIGIGQRLTEVIQQVQGLPPRFDQILEGMQSQSAGASQINEAMAALSESAQQTAASVRETHRMLDNLRRSADILQSEISRFKT</sequence>
<dbReference type="PANTHER" id="PTHR32089:SF120">
    <property type="entry name" value="METHYL-ACCEPTING CHEMOTAXIS PROTEIN TLPQ"/>
    <property type="match status" value="1"/>
</dbReference>
<dbReference type="Gene3D" id="6.10.340.10">
    <property type="match status" value="1"/>
</dbReference>
<dbReference type="Proteomes" id="UP000546464">
    <property type="component" value="Unassembled WGS sequence"/>
</dbReference>